<dbReference type="EMBL" id="LAZR01010759">
    <property type="protein sequence ID" value="KKM65235.1"/>
    <property type="molecule type" value="Genomic_DNA"/>
</dbReference>
<comment type="caution">
    <text evidence="1">The sequence shown here is derived from an EMBL/GenBank/DDBJ whole genome shotgun (WGS) entry which is preliminary data.</text>
</comment>
<reference evidence="1" key="1">
    <citation type="journal article" date="2015" name="Nature">
        <title>Complex archaea that bridge the gap between prokaryotes and eukaryotes.</title>
        <authorList>
            <person name="Spang A."/>
            <person name="Saw J.H."/>
            <person name="Jorgensen S.L."/>
            <person name="Zaremba-Niedzwiedzka K."/>
            <person name="Martijn J."/>
            <person name="Lind A.E."/>
            <person name="van Eijk R."/>
            <person name="Schleper C."/>
            <person name="Guy L."/>
            <person name="Ettema T.J."/>
        </authorList>
    </citation>
    <scope>NUCLEOTIDE SEQUENCE</scope>
</reference>
<dbReference type="AlphaFoldDB" id="A0A0F9LLM8"/>
<proteinExistence type="predicted"/>
<organism evidence="1">
    <name type="scientific">marine sediment metagenome</name>
    <dbReference type="NCBI Taxonomy" id="412755"/>
    <lineage>
        <taxon>unclassified sequences</taxon>
        <taxon>metagenomes</taxon>
        <taxon>ecological metagenomes</taxon>
    </lineage>
</organism>
<name>A0A0F9LLM8_9ZZZZ</name>
<evidence type="ECO:0000313" key="1">
    <source>
        <dbReference type="EMBL" id="KKM65235.1"/>
    </source>
</evidence>
<sequence>MKTVDQQINTLLRALGVSADDEFDLTTFKGVKGVGPSGLIQVAEALKKRKIRMVLHYRPSFKTKQEWQRFLDFYGITYVRQNVDPDQQALNAFKKLKAQGDKK</sequence>
<protein>
    <submittedName>
        <fullName evidence="1">Uncharacterized protein</fullName>
    </submittedName>
</protein>
<gene>
    <name evidence="1" type="ORF">LCGC14_1493390</name>
</gene>
<accession>A0A0F9LLM8</accession>